<dbReference type="InterPro" id="IPR050771">
    <property type="entry name" value="Alpha-ketoacid_DH_E1_comp"/>
</dbReference>
<keyword evidence="3 4" id="KW-0786">Thiamine pyrophosphate</keyword>
<evidence type="ECO:0000256" key="4">
    <source>
        <dbReference type="RuleBase" id="RU365014"/>
    </source>
</evidence>
<comment type="catalytic activity">
    <reaction evidence="4">
        <text>N(6)-[(R)-lipoyl]-L-lysyl-[protein] + 3-methyl-2-oxobutanoate + H(+) = N(6)-[(R)-S(8)-2-methylpropanoyldihydrolipoyl]-L-lysyl-[protein] + CO2</text>
        <dbReference type="Rhea" id="RHEA:13457"/>
        <dbReference type="Rhea" id="RHEA-COMP:10474"/>
        <dbReference type="Rhea" id="RHEA-COMP:10497"/>
        <dbReference type="ChEBI" id="CHEBI:11851"/>
        <dbReference type="ChEBI" id="CHEBI:15378"/>
        <dbReference type="ChEBI" id="CHEBI:16526"/>
        <dbReference type="ChEBI" id="CHEBI:83099"/>
        <dbReference type="ChEBI" id="CHEBI:83142"/>
        <dbReference type="EC" id="1.2.4.4"/>
    </reaction>
</comment>
<dbReference type="SUPFAM" id="SSF52518">
    <property type="entry name" value="Thiamin diphosphate-binding fold (THDP-binding)"/>
    <property type="match status" value="1"/>
</dbReference>
<evidence type="ECO:0000256" key="2">
    <source>
        <dbReference type="ARBA" id="ARBA00023002"/>
    </source>
</evidence>
<dbReference type="PANTHER" id="PTHR43380">
    <property type="entry name" value="2-OXOISOVALERATE DEHYDROGENASE SUBUNIT ALPHA, MITOCHONDRIAL"/>
    <property type="match status" value="1"/>
</dbReference>
<dbReference type="RefSeq" id="WP_279674753.1">
    <property type="nucleotide sequence ID" value="NZ_CP122566.1"/>
</dbReference>
<evidence type="ECO:0000259" key="6">
    <source>
        <dbReference type="Pfam" id="PF00676"/>
    </source>
</evidence>
<evidence type="ECO:0000256" key="1">
    <source>
        <dbReference type="ARBA" id="ARBA00001964"/>
    </source>
</evidence>
<gene>
    <name evidence="7" type="ORF">QDX21_11255</name>
</gene>
<keyword evidence="2 4" id="KW-0560">Oxidoreductase</keyword>
<accession>A0AAJ6AN70</accession>
<dbReference type="EMBL" id="CP122566">
    <property type="protein sequence ID" value="WGH92859.1"/>
    <property type="molecule type" value="Genomic_DNA"/>
</dbReference>
<dbReference type="CDD" id="cd02000">
    <property type="entry name" value="TPP_E1_PDC_ADC_BCADC"/>
    <property type="match status" value="1"/>
</dbReference>
<organism evidence="7 8">
    <name type="scientific">Auritidibacter ignavus</name>
    <dbReference type="NCBI Taxonomy" id="678932"/>
    <lineage>
        <taxon>Bacteria</taxon>
        <taxon>Bacillati</taxon>
        <taxon>Actinomycetota</taxon>
        <taxon>Actinomycetes</taxon>
        <taxon>Micrococcales</taxon>
        <taxon>Micrococcaceae</taxon>
        <taxon>Auritidibacter</taxon>
    </lineage>
</organism>
<dbReference type="InterPro" id="IPR029061">
    <property type="entry name" value="THDP-binding"/>
</dbReference>
<dbReference type="GO" id="GO:0003863">
    <property type="term" value="F:branched-chain 2-oxo acid dehydrogenase activity"/>
    <property type="evidence" value="ECO:0007669"/>
    <property type="project" value="UniProtKB-EC"/>
</dbReference>
<evidence type="ECO:0000256" key="3">
    <source>
        <dbReference type="ARBA" id="ARBA00023052"/>
    </source>
</evidence>
<dbReference type="GO" id="GO:0000287">
    <property type="term" value="F:magnesium ion binding"/>
    <property type="evidence" value="ECO:0007669"/>
    <property type="project" value="UniProtKB-ARBA"/>
</dbReference>
<proteinExistence type="inferred from homology"/>
<comment type="function">
    <text evidence="4">The branched-chain alpha-keto dehydrogenase complex catalyzes the overall conversion of alpha-keto acids to acyl-CoA and CO(2). It contains multiple copies of three enzymatic components: branched-chain alpha-keto acid decarboxylase (E1), lipoamide acyltransferase (E2) and lipoamide dehydrogenase (E3).</text>
</comment>
<comment type="similarity">
    <text evidence="4">Belongs to the BCKDHA family.</text>
</comment>
<comment type="cofactor">
    <cofactor evidence="1 4">
        <name>thiamine diphosphate</name>
        <dbReference type="ChEBI" id="CHEBI:58937"/>
    </cofactor>
</comment>
<reference evidence="7 8" key="1">
    <citation type="submission" date="2023-03" db="EMBL/GenBank/DDBJ databases">
        <title>Complete genome sequences of several Auritidibacter ignavus strains isolated from ear infections.</title>
        <authorList>
            <person name="Baehr T."/>
            <person name="Baumhoegger A.M."/>
        </authorList>
    </citation>
    <scope>NUCLEOTIDE SEQUENCE [LARGE SCALE GENOMIC DNA]</scope>
    <source>
        <strain evidence="7 8">BABAE-6</strain>
    </source>
</reference>
<dbReference type="Pfam" id="PF00676">
    <property type="entry name" value="E1_dh"/>
    <property type="match status" value="1"/>
</dbReference>
<dbReference type="AlphaFoldDB" id="A0AAJ6AN70"/>
<protein>
    <recommendedName>
        <fullName evidence="4">2-oxoisovalerate dehydrogenase subunit alpha</fullName>
        <ecNumber evidence="4">1.2.4.4</ecNumber>
    </recommendedName>
    <alternativeName>
        <fullName evidence="4">Branched-chain alpha-keto acid dehydrogenase E1 component alpha chain</fullName>
    </alternativeName>
</protein>
<name>A0AAJ6AN70_9MICC</name>
<dbReference type="GO" id="GO:0009083">
    <property type="term" value="P:branched-chain amino acid catabolic process"/>
    <property type="evidence" value="ECO:0007669"/>
    <property type="project" value="TreeGrafter"/>
</dbReference>
<evidence type="ECO:0000313" key="7">
    <source>
        <dbReference type="EMBL" id="WGH92859.1"/>
    </source>
</evidence>
<evidence type="ECO:0000256" key="5">
    <source>
        <dbReference type="SAM" id="MobiDB-lite"/>
    </source>
</evidence>
<feature type="domain" description="Dehydrogenase E1 component" evidence="6">
    <location>
        <begin position="62"/>
        <end position="342"/>
    </location>
</feature>
<sequence>MTERTSIVPVGDDGSEKIPADLPADTVQFLDPDGIYQPSHTADRFQSHADHLDQEQLQQLYQLMATTRRIDNEATSLQRQGELVLWASCFGQEAAQAGAVFALDDTDHIFPTYREHVMAFHRGVPVRDMLTFFRGAKNSGWDSRDFNIHPYTIVLGTQVPQAVGYSWGTKLDHAKWQGADLKHRPPVTLACFGDGTSSEGDVHAGMVYAASQNTPTLFFCQNNRWAISVPFNVQSRVPISTRAAGYGFEGINVDGNDPIAMFAVTQWAAERIRSGKGPVLIEAHTYRRGAHTTADDPTKYRTKDEEDAYARLDPLRRTEAYLRRQYKVDDDFFEQIATDADAQANQLRDMVLAMAPENTLTLEEFMQNTYAEPHPLIDEELAEYRQYHAGFADEPVANGGER</sequence>
<dbReference type="Proteomes" id="UP001224674">
    <property type="component" value="Chromosome"/>
</dbReference>
<evidence type="ECO:0000313" key="8">
    <source>
        <dbReference type="Proteomes" id="UP001224674"/>
    </source>
</evidence>
<dbReference type="InterPro" id="IPR001017">
    <property type="entry name" value="DH_E1"/>
</dbReference>
<keyword evidence="8" id="KW-1185">Reference proteome</keyword>
<dbReference type="Gene3D" id="3.40.50.970">
    <property type="match status" value="1"/>
</dbReference>
<dbReference type="PANTHER" id="PTHR43380:SF1">
    <property type="entry name" value="2-OXOISOVALERATE DEHYDROGENASE SUBUNIT ALPHA, MITOCHONDRIAL"/>
    <property type="match status" value="1"/>
</dbReference>
<feature type="region of interest" description="Disordered" evidence="5">
    <location>
        <begin position="1"/>
        <end position="20"/>
    </location>
</feature>
<dbReference type="EC" id="1.2.4.4" evidence="4"/>